<proteinExistence type="predicted"/>
<keyword evidence="2" id="KW-1185">Reference proteome</keyword>
<comment type="caution">
    <text evidence="1">The sequence shown here is derived from an EMBL/GenBank/DDBJ whole genome shotgun (WGS) entry which is preliminary data.</text>
</comment>
<gene>
    <name evidence="1" type="ORF">PN36_15440</name>
</gene>
<accession>A0A4E0QNW2</accession>
<reference evidence="1 2" key="1">
    <citation type="journal article" date="2016" name="Front. Microbiol.">
        <title>Single-Cell (Meta-)Genomics of a Dimorphic Candidatus Thiomargarita nelsonii Reveals Genomic Plasticity.</title>
        <authorList>
            <person name="Flood B.E."/>
            <person name="Fliss P."/>
            <person name="Jones D.S."/>
            <person name="Dick G.J."/>
            <person name="Jain S."/>
            <person name="Kaster A.K."/>
            <person name="Winkel M."/>
            <person name="Mussmann M."/>
            <person name="Bailey J."/>
        </authorList>
    </citation>
    <scope>NUCLEOTIDE SEQUENCE [LARGE SCALE GENOMIC DNA]</scope>
    <source>
        <strain evidence="1">Hydrate Ridge</strain>
    </source>
</reference>
<dbReference type="AlphaFoldDB" id="A0A4E0QNW2"/>
<sequence length="121" mass="13470">MRNGTTWSQQAKLTASDGAAGLKVDLVTTGNLTKASSLDLWVAIQLPDNTLLFITPQPNEQFSLTPQAFRTGLDNPLPIVRLLEIPIPHAMVDIIHFWQCMCQKVAILSQTVRRSLSLMWL</sequence>
<evidence type="ECO:0000313" key="2">
    <source>
        <dbReference type="Proteomes" id="UP000030428"/>
    </source>
</evidence>
<dbReference type="Proteomes" id="UP000030428">
    <property type="component" value="Unassembled WGS sequence"/>
</dbReference>
<protein>
    <submittedName>
        <fullName evidence="1">Uncharacterized protein</fullName>
    </submittedName>
</protein>
<dbReference type="EMBL" id="JSZA02000055">
    <property type="protein sequence ID" value="TGO02969.1"/>
    <property type="molecule type" value="Genomic_DNA"/>
</dbReference>
<name>A0A4E0QNW2_9GAMM</name>
<evidence type="ECO:0000313" key="1">
    <source>
        <dbReference type="EMBL" id="TGO02969.1"/>
    </source>
</evidence>
<organism evidence="1 2">
    <name type="scientific">Candidatus Thiomargarita nelsonii</name>
    <dbReference type="NCBI Taxonomy" id="1003181"/>
    <lineage>
        <taxon>Bacteria</taxon>
        <taxon>Pseudomonadati</taxon>
        <taxon>Pseudomonadota</taxon>
        <taxon>Gammaproteobacteria</taxon>
        <taxon>Thiotrichales</taxon>
        <taxon>Thiotrichaceae</taxon>
        <taxon>Thiomargarita</taxon>
    </lineage>
</organism>